<organism evidence="2 3">
    <name type="scientific">Paraclostridium benzoelyticum</name>
    <dbReference type="NCBI Taxonomy" id="1629550"/>
    <lineage>
        <taxon>Bacteria</taxon>
        <taxon>Bacillati</taxon>
        <taxon>Bacillota</taxon>
        <taxon>Clostridia</taxon>
        <taxon>Peptostreptococcales</taxon>
        <taxon>Peptostreptococcaceae</taxon>
        <taxon>Paraclostridium</taxon>
    </lineage>
</organism>
<dbReference type="PANTHER" id="PTHR30087">
    <property type="entry name" value="INNER MEMBRANE PROTEIN"/>
    <property type="match status" value="1"/>
</dbReference>
<gene>
    <name evidence="2" type="ORF">VN21_14120</name>
</gene>
<dbReference type="PANTHER" id="PTHR30087:SF0">
    <property type="entry name" value="INNER MEMBRANE PROTEIN"/>
    <property type="match status" value="1"/>
</dbReference>
<dbReference type="Pfam" id="PF08349">
    <property type="entry name" value="DUF1722"/>
    <property type="match status" value="1"/>
</dbReference>
<dbReference type="EMBL" id="LBBT01000276">
    <property type="protein sequence ID" value="KKY00451.1"/>
    <property type="molecule type" value="Genomic_DNA"/>
</dbReference>
<dbReference type="RefSeq" id="WP_046823828.1">
    <property type="nucleotide sequence ID" value="NZ_LBBT01000276.1"/>
</dbReference>
<dbReference type="InterPro" id="IPR007553">
    <property type="entry name" value="2-thiour_desulf"/>
</dbReference>
<dbReference type="Proteomes" id="UP000034407">
    <property type="component" value="Unassembled WGS sequence"/>
</dbReference>
<dbReference type="OrthoDB" id="9797779at2"/>
<evidence type="ECO:0000259" key="1">
    <source>
        <dbReference type="Pfam" id="PF08349"/>
    </source>
</evidence>
<sequence length="320" mass="36973">MEKKKPLVLISRCIEHEHCRYDGSMVKDKFIKKLKEHVDFIDICPEMEIGLKCPREALRLVEKEDKILLLNSKTGEDFTLNMNDFSNSFLNSIEDKKINGVILKSKSPSCAIKDCKIYNDFGKVAPLPKKVSGLFAGDLIEKFKDIAIEDEGRLSNFNIREHFLTRVFVDLDFESVIEAKSVKSLIDFQSDYKYLLMAYSPSKQKELGRIVAKANKKNIEDSLLEYKTILRSALSNRTNKGRNVNMLLHLLGYFSDSLSKEEKSFLLDSLQMYQEEKVPFLVPLSIIKSWSLRFNNEYLLRQKIFEAFPTDLLELKDSGK</sequence>
<accession>A0A0M3DEB3</accession>
<keyword evidence="3" id="KW-1185">Reference proteome</keyword>
<proteinExistence type="predicted"/>
<dbReference type="AlphaFoldDB" id="A0A0M3DEB3"/>
<dbReference type="InterPro" id="IPR013560">
    <property type="entry name" value="DUF1722"/>
</dbReference>
<evidence type="ECO:0000313" key="3">
    <source>
        <dbReference type="Proteomes" id="UP000034407"/>
    </source>
</evidence>
<evidence type="ECO:0000313" key="2">
    <source>
        <dbReference type="EMBL" id="KKY00451.1"/>
    </source>
</evidence>
<feature type="domain" description="DUF1722" evidence="1">
    <location>
        <begin position="193"/>
        <end position="309"/>
    </location>
</feature>
<dbReference type="PATRIC" id="fig|1629550.3.peg.2282"/>
<reference evidence="2 3" key="1">
    <citation type="submission" date="2015-04" db="EMBL/GenBank/DDBJ databases">
        <title>Microcin producing Clostridium sp. JC272T.</title>
        <authorList>
            <person name="Jyothsna T."/>
            <person name="Sasikala C."/>
            <person name="Ramana C."/>
        </authorList>
    </citation>
    <scope>NUCLEOTIDE SEQUENCE [LARGE SCALE GENOMIC DNA]</scope>
    <source>
        <strain evidence="2 3">JC272</strain>
    </source>
</reference>
<comment type="caution">
    <text evidence="2">The sequence shown here is derived from an EMBL/GenBank/DDBJ whole genome shotgun (WGS) entry which is preliminary data.</text>
</comment>
<dbReference type="InterPro" id="IPR017087">
    <property type="entry name" value="UCP037004"/>
</dbReference>
<dbReference type="PIRSF" id="PIRSF037004">
    <property type="entry name" value="UCP037004"/>
    <property type="match status" value="1"/>
</dbReference>
<name>A0A0M3DEB3_9FIRM</name>
<dbReference type="Pfam" id="PF04463">
    <property type="entry name" value="2-thiour_desulf"/>
    <property type="match status" value="1"/>
</dbReference>
<protein>
    <recommendedName>
        <fullName evidence="1">DUF1722 domain-containing protein</fullName>
    </recommendedName>
</protein>